<accession>W1VL16</accession>
<proteinExistence type="predicted"/>
<organism evidence="1 2">
    <name type="scientific">Actinomyces urogenitalis DORA_12</name>
    <dbReference type="NCBI Taxonomy" id="1403939"/>
    <lineage>
        <taxon>Bacteria</taxon>
        <taxon>Bacillati</taxon>
        <taxon>Actinomycetota</taxon>
        <taxon>Actinomycetes</taxon>
        <taxon>Actinomycetales</taxon>
        <taxon>Actinomycetaceae</taxon>
        <taxon>Actinomyces</taxon>
    </lineage>
</organism>
<sequence>FAVVVLVIVLAVGAADWLRARLTRHENPDIPIDSQRRAHR</sequence>
<gene>
    <name evidence="1" type="ORF">Q605_AUC00229G0001</name>
</gene>
<dbReference type="AlphaFoldDB" id="W1VL16"/>
<evidence type="ECO:0000313" key="2">
    <source>
        <dbReference type="Proteomes" id="UP000018852"/>
    </source>
</evidence>
<evidence type="ECO:0000313" key="1">
    <source>
        <dbReference type="EMBL" id="ETJ06723.1"/>
    </source>
</evidence>
<dbReference type="EMBL" id="AZLV01000229">
    <property type="protein sequence ID" value="ETJ06723.1"/>
    <property type="molecule type" value="Genomic_DNA"/>
</dbReference>
<feature type="non-terminal residue" evidence="1">
    <location>
        <position position="1"/>
    </location>
</feature>
<protein>
    <submittedName>
        <fullName evidence="1">Uncharacterized protein</fullName>
    </submittedName>
</protein>
<dbReference type="Proteomes" id="UP000018852">
    <property type="component" value="Unassembled WGS sequence"/>
</dbReference>
<name>W1VL16_9ACTO</name>
<reference evidence="1 2" key="1">
    <citation type="submission" date="2013-12" db="EMBL/GenBank/DDBJ databases">
        <title>A Varibaculum cambriense genome reconstructed from a premature infant gut community with otherwise low bacterial novelty that shifts toward anaerobic metabolism during the third week of life.</title>
        <authorList>
            <person name="Brown C.T."/>
            <person name="Sharon I."/>
            <person name="Thomas B.C."/>
            <person name="Castelle C.J."/>
            <person name="Morowitz M.J."/>
            <person name="Banfield J.F."/>
        </authorList>
    </citation>
    <scope>NUCLEOTIDE SEQUENCE [LARGE SCALE GENOMIC DNA]</scope>
    <source>
        <strain evidence="2">DORA_12</strain>
    </source>
</reference>
<comment type="caution">
    <text evidence="1">The sequence shown here is derived from an EMBL/GenBank/DDBJ whole genome shotgun (WGS) entry which is preliminary data.</text>
</comment>